<accession>A0A3S5A2V7</accession>
<organism evidence="1 2">
    <name type="scientific">Protopolystoma xenopodis</name>
    <dbReference type="NCBI Taxonomy" id="117903"/>
    <lineage>
        <taxon>Eukaryota</taxon>
        <taxon>Metazoa</taxon>
        <taxon>Spiralia</taxon>
        <taxon>Lophotrochozoa</taxon>
        <taxon>Platyhelminthes</taxon>
        <taxon>Monogenea</taxon>
        <taxon>Polyopisthocotylea</taxon>
        <taxon>Polystomatidea</taxon>
        <taxon>Polystomatidae</taxon>
        <taxon>Protopolystoma</taxon>
    </lineage>
</organism>
<comment type="caution">
    <text evidence="1">The sequence shown here is derived from an EMBL/GenBank/DDBJ whole genome shotgun (WGS) entry which is preliminary data.</text>
</comment>
<name>A0A3S5A2V7_9PLAT</name>
<gene>
    <name evidence="1" type="ORF">PXEA_LOCUS19746</name>
</gene>
<keyword evidence="2" id="KW-1185">Reference proteome</keyword>
<reference evidence="1" key="1">
    <citation type="submission" date="2018-11" db="EMBL/GenBank/DDBJ databases">
        <authorList>
            <consortium name="Pathogen Informatics"/>
        </authorList>
    </citation>
    <scope>NUCLEOTIDE SEQUENCE</scope>
</reference>
<proteinExistence type="predicted"/>
<sequence>MYLFYKTVTPTYRKTAAGRCSYKSDNRPALSSCRRHASNESTRLVKSWVEQQASLSVLPRGSRHTNRVQGLYSVDKAKRRVQGGKGTFAAEVVSTGV</sequence>
<dbReference type="AlphaFoldDB" id="A0A3S5A2V7"/>
<protein>
    <submittedName>
        <fullName evidence="1">Uncharacterized protein</fullName>
    </submittedName>
</protein>
<dbReference type="EMBL" id="CAAALY010079376">
    <property type="protein sequence ID" value="VEL26306.1"/>
    <property type="molecule type" value="Genomic_DNA"/>
</dbReference>
<evidence type="ECO:0000313" key="2">
    <source>
        <dbReference type="Proteomes" id="UP000784294"/>
    </source>
</evidence>
<dbReference type="Proteomes" id="UP000784294">
    <property type="component" value="Unassembled WGS sequence"/>
</dbReference>
<evidence type="ECO:0000313" key="1">
    <source>
        <dbReference type="EMBL" id="VEL26306.1"/>
    </source>
</evidence>